<sequence>FAANSEGGIVYHIDGVLGGEFAEAGNRSDGS</sequence>
<accession>A0A0F9ENS1</accession>
<evidence type="ECO:0000313" key="1">
    <source>
        <dbReference type="EMBL" id="KKL75704.1"/>
    </source>
</evidence>
<comment type="caution">
    <text evidence="1">The sequence shown here is derived from an EMBL/GenBank/DDBJ whole genome shotgun (WGS) entry which is preliminary data.</text>
</comment>
<proteinExistence type="predicted"/>
<name>A0A0F9ENS1_9ZZZZ</name>
<reference evidence="1" key="1">
    <citation type="journal article" date="2015" name="Nature">
        <title>Complex archaea that bridge the gap between prokaryotes and eukaryotes.</title>
        <authorList>
            <person name="Spang A."/>
            <person name="Saw J.H."/>
            <person name="Jorgensen S.L."/>
            <person name="Zaremba-Niedzwiedzka K."/>
            <person name="Martijn J."/>
            <person name="Lind A.E."/>
            <person name="van Eijk R."/>
            <person name="Schleper C."/>
            <person name="Guy L."/>
            <person name="Ettema T.J."/>
        </authorList>
    </citation>
    <scope>NUCLEOTIDE SEQUENCE</scope>
</reference>
<dbReference type="EMBL" id="LAZR01024274">
    <property type="protein sequence ID" value="KKL75704.1"/>
    <property type="molecule type" value="Genomic_DNA"/>
</dbReference>
<gene>
    <name evidence="1" type="ORF">LCGC14_2052290</name>
</gene>
<feature type="non-terminal residue" evidence="1">
    <location>
        <position position="1"/>
    </location>
</feature>
<protein>
    <submittedName>
        <fullName evidence="1">Uncharacterized protein</fullName>
    </submittedName>
</protein>
<organism evidence="1">
    <name type="scientific">marine sediment metagenome</name>
    <dbReference type="NCBI Taxonomy" id="412755"/>
    <lineage>
        <taxon>unclassified sequences</taxon>
        <taxon>metagenomes</taxon>
        <taxon>ecological metagenomes</taxon>
    </lineage>
</organism>
<dbReference type="AlphaFoldDB" id="A0A0F9ENS1"/>